<dbReference type="Pfam" id="PF01230">
    <property type="entry name" value="HIT"/>
    <property type="match status" value="1"/>
</dbReference>
<evidence type="ECO:0000313" key="3">
    <source>
        <dbReference type="EMBL" id="VAW38710.1"/>
    </source>
</evidence>
<dbReference type="InterPro" id="IPR039383">
    <property type="entry name" value="FHIT"/>
</dbReference>
<dbReference type="InterPro" id="IPR052908">
    <property type="entry name" value="AP-4-A_phosphorylase"/>
</dbReference>
<dbReference type="EMBL" id="UOEZ01000078">
    <property type="protein sequence ID" value="VAW38710.1"/>
    <property type="molecule type" value="Genomic_DNA"/>
</dbReference>
<dbReference type="CDD" id="cd01275">
    <property type="entry name" value="FHIT"/>
    <property type="match status" value="1"/>
</dbReference>
<evidence type="ECO:0000259" key="2">
    <source>
        <dbReference type="PROSITE" id="PS51084"/>
    </source>
</evidence>
<dbReference type="AlphaFoldDB" id="A0A3B0VDC9"/>
<dbReference type="PROSITE" id="PS51084">
    <property type="entry name" value="HIT_2"/>
    <property type="match status" value="1"/>
</dbReference>
<dbReference type="GO" id="GO:0000166">
    <property type="term" value="F:nucleotide binding"/>
    <property type="evidence" value="ECO:0007669"/>
    <property type="project" value="UniProtKB-KW"/>
</dbReference>
<sequence>MKKLWAPWRMEYVTEEKTDECIFCTAPDKKPEDSLVLFNGALSTVLLNKYPYNNAHLLLAPKKHKANLEDLGVEESVDLQRLMRHSVMVLKKHFKPDGMNIGLNLGSAAGAGITDHLHWHIVPRWEGDTNFMTTVGDISVIPEHILKTQEKLRPFFENIG</sequence>
<dbReference type="PANTHER" id="PTHR42997:SF1">
    <property type="entry name" value="AP-4-A PHOSPHORYLASE"/>
    <property type="match status" value="1"/>
</dbReference>
<dbReference type="SUPFAM" id="SSF54197">
    <property type="entry name" value="HIT-like"/>
    <property type="match status" value="1"/>
</dbReference>
<protein>
    <submittedName>
        <fullName evidence="3">HIT family protein</fullName>
    </submittedName>
</protein>
<accession>A0A3B0VDC9</accession>
<dbReference type="PANTHER" id="PTHR42997">
    <property type="entry name" value="HIT FAMILY HYDROLASE"/>
    <property type="match status" value="1"/>
</dbReference>
<gene>
    <name evidence="3" type="ORF">MNBD_DELTA02-589</name>
</gene>
<keyword evidence="1" id="KW-0547">Nucleotide-binding</keyword>
<name>A0A3B0VDC9_9ZZZZ</name>
<dbReference type="GO" id="GO:0003824">
    <property type="term" value="F:catalytic activity"/>
    <property type="evidence" value="ECO:0007669"/>
    <property type="project" value="InterPro"/>
</dbReference>
<dbReference type="InterPro" id="IPR011146">
    <property type="entry name" value="HIT-like"/>
</dbReference>
<dbReference type="InterPro" id="IPR036265">
    <property type="entry name" value="HIT-like_sf"/>
</dbReference>
<reference evidence="3" key="1">
    <citation type="submission" date="2018-06" db="EMBL/GenBank/DDBJ databases">
        <authorList>
            <person name="Zhirakovskaya E."/>
        </authorList>
    </citation>
    <scope>NUCLEOTIDE SEQUENCE</scope>
</reference>
<feature type="domain" description="HIT" evidence="2">
    <location>
        <begin position="22"/>
        <end position="131"/>
    </location>
</feature>
<evidence type="ECO:0000256" key="1">
    <source>
        <dbReference type="ARBA" id="ARBA00022741"/>
    </source>
</evidence>
<dbReference type="Gene3D" id="3.30.428.10">
    <property type="entry name" value="HIT-like"/>
    <property type="match status" value="1"/>
</dbReference>
<proteinExistence type="predicted"/>
<organism evidence="3">
    <name type="scientific">hydrothermal vent metagenome</name>
    <dbReference type="NCBI Taxonomy" id="652676"/>
    <lineage>
        <taxon>unclassified sequences</taxon>
        <taxon>metagenomes</taxon>
        <taxon>ecological metagenomes</taxon>
    </lineage>
</organism>